<sequence length="116" mass="13604">MTMMTPELAHPSPDFCTTPTRRRLTQCVLIPGHVHDGSKVELGFEPGNLWTRDLTTRPTGPWRAMGEMPNSYRIAHVKRYDEKYVQHIQVQDPEENGCEYQKNKKSYYYFLHTLSF</sequence>
<accession>A0A4Y2A401</accession>
<organism evidence="1 2">
    <name type="scientific">Araneus ventricosus</name>
    <name type="common">Orbweaver spider</name>
    <name type="synonym">Epeira ventricosa</name>
    <dbReference type="NCBI Taxonomy" id="182803"/>
    <lineage>
        <taxon>Eukaryota</taxon>
        <taxon>Metazoa</taxon>
        <taxon>Ecdysozoa</taxon>
        <taxon>Arthropoda</taxon>
        <taxon>Chelicerata</taxon>
        <taxon>Arachnida</taxon>
        <taxon>Araneae</taxon>
        <taxon>Araneomorphae</taxon>
        <taxon>Entelegynae</taxon>
        <taxon>Araneoidea</taxon>
        <taxon>Araneidae</taxon>
        <taxon>Araneus</taxon>
    </lineage>
</organism>
<comment type="caution">
    <text evidence="1">The sequence shown here is derived from an EMBL/GenBank/DDBJ whole genome shotgun (WGS) entry which is preliminary data.</text>
</comment>
<keyword evidence="2" id="KW-1185">Reference proteome</keyword>
<evidence type="ECO:0000313" key="2">
    <source>
        <dbReference type="Proteomes" id="UP000499080"/>
    </source>
</evidence>
<dbReference type="AlphaFoldDB" id="A0A4Y2A401"/>
<gene>
    <name evidence="1" type="ORF">AVEN_235451_1</name>
</gene>
<reference evidence="1 2" key="1">
    <citation type="journal article" date="2019" name="Sci. Rep.">
        <title>Orb-weaving spider Araneus ventricosus genome elucidates the spidroin gene catalogue.</title>
        <authorList>
            <person name="Kono N."/>
            <person name="Nakamura H."/>
            <person name="Ohtoshi R."/>
            <person name="Moran D.A.P."/>
            <person name="Shinohara A."/>
            <person name="Yoshida Y."/>
            <person name="Fujiwara M."/>
            <person name="Mori M."/>
            <person name="Tomita M."/>
            <person name="Arakawa K."/>
        </authorList>
    </citation>
    <scope>NUCLEOTIDE SEQUENCE [LARGE SCALE GENOMIC DNA]</scope>
</reference>
<dbReference type="EMBL" id="BGPR01000005">
    <property type="protein sequence ID" value="GBL74522.1"/>
    <property type="molecule type" value="Genomic_DNA"/>
</dbReference>
<name>A0A4Y2A401_ARAVE</name>
<dbReference type="Proteomes" id="UP000499080">
    <property type="component" value="Unassembled WGS sequence"/>
</dbReference>
<proteinExistence type="predicted"/>
<protein>
    <submittedName>
        <fullName evidence="1">Uncharacterized protein</fullName>
    </submittedName>
</protein>
<evidence type="ECO:0000313" key="1">
    <source>
        <dbReference type="EMBL" id="GBL74522.1"/>
    </source>
</evidence>